<dbReference type="InParanoid" id="A0A3B3I3M0"/>
<evidence type="ECO:0000259" key="15">
    <source>
        <dbReference type="PROSITE" id="PS50923"/>
    </source>
</evidence>
<feature type="disulfide bond" evidence="13">
    <location>
        <begin position="246"/>
        <end position="273"/>
    </location>
</feature>
<evidence type="ECO:0000256" key="11">
    <source>
        <dbReference type="ARBA" id="ARBA00029855"/>
    </source>
</evidence>
<evidence type="ECO:0000256" key="4">
    <source>
        <dbReference type="ARBA" id="ARBA00022525"/>
    </source>
</evidence>
<keyword evidence="10" id="KW-0325">Glycoprotein</keyword>
<comment type="caution">
    <text evidence="13">Lacks conserved residue(s) required for the propagation of feature annotation.</text>
</comment>
<evidence type="ECO:0000256" key="2">
    <source>
        <dbReference type="ARBA" id="ARBA00004613"/>
    </source>
</evidence>
<protein>
    <recommendedName>
        <fullName evidence="3">Beta-2-glycoprotein 1</fullName>
    </recommendedName>
    <alternativeName>
        <fullName evidence="11">Apolipoprotein H</fullName>
    </alternativeName>
    <alternativeName>
        <fullName evidence="12">Beta-2-glycoprotein I</fullName>
    </alternativeName>
</protein>
<dbReference type="GO" id="GO:0008201">
    <property type="term" value="F:heparin binding"/>
    <property type="evidence" value="ECO:0007669"/>
    <property type="project" value="UniProtKB-KW"/>
</dbReference>
<dbReference type="PANTHER" id="PTHR46393">
    <property type="entry name" value="SUSHI DOMAIN-CONTAINING PROTEIN"/>
    <property type="match status" value="1"/>
</dbReference>
<dbReference type="InterPro" id="IPR000436">
    <property type="entry name" value="Sushi_SCR_CCP_dom"/>
</dbReference>
<evidence type="ECO:0000256" key="14">
    <source>
        <dbReference type="SAM" id="SignalP"/>
    </source>
</evidence>
<dbReference type="Pfam" id="PF00084">
    <property type="entry name" value="Sushi"/>
    <property type="match status" value="3"/>
</dbReference>
<evidence type="ECO:0000313" key="17">
    <source>
        <dbReference type="Ensembl" id="ENSORLP00000038725.1"/>
    </source>
</evidence>
<feature type="chain" id="PRO_5017249283" description="Beta-2-glycoprotein 1" evidence="14">
    <location>
        <begin position="32"/>
        <end position="373"/>
    </location>
</feature>
<comment type="subcellular location">
    <subcellularLocation>
        <location evidence="2">Secreted</location>
    </subcellularLocation>
</comment>
<proteinExistence type="predicted"/>
<dbReference type="AlphaFoldDB" id="A0A3B3I3M0"/>
<organism evidence="17 18">
    <name type="scientific">Oryzias latipes</name>
    <name type="common">Japanese rice fish</name>
    <name type="synonym">Japanese killifish</name>
    <dbReference type="NCBI Taxonomy" id="8090"/>
    <lineage>
        <taxon>Eukaryota</taxon>
        <taxon>Metazoa</taxon>
        <taxon>Chordata</taxon>
        <taxon>Craniata</taxon>
        <taxon>Vertebrata</taxon>
        <taxon>Euteleostomi</taxon>
        <taxon>Actinopterygii</taxon>
        <taxon>Neopterygii</taxon>
        <taxon>Teleostei</taxon>
        <taxon>Neoteleostei</taxon>
        <taxon>Acanthomorphata</taxon>
        <taxon>Ovalentaria</taxon>
        <taxon>Atherinomorphae</taxon>
        <taxon>Beloniformes</taxon>
        <taxon>Adrianichthyidae</taxon>
        <taxon>Oryziinae</taxon>
        <taxon>Oryzias</taxon>
    </lineage>
</organism>
<dbReference type="SMART" id="SM00032">
    <property type="entry name" value="CCP"/>
    <property type="match status" value="3"/>
</dbReference>
<feature type="disulfide bond" evidence="13">
    <location>
        <begin position="217"/>
        <end position="260"/>
    </location>
</feature>
<feature type="disulfide bond" evidence="13">
    <location>
        <begin position="185"/>
        <end position="212"/>
    </location>
</feature>
<evidence type="ECO:0000313" key="18">
    <source>
        <dbReference type="Proteomes" id="UP000001038"/>
    </source>
</evidence>
<keyword evidence="4" id="KW-0964">Secreted</keyword>
<accession>A0A3B3I3M0</accession>
<evidence type="ECO:0000256" key="1">
    <source>
        <dbReference type="ARBA" id="ARBA00003651"/>
    </source>
</evidence>
<sequence length="373" mass="40974">MCLSLSYTKSGLTASMYSGLLLLSMWALAGTASLWDSESCPERLVGAEGRRTCPRSCKSDRDCGGKRQCLCDSECGLSCVVPGRTCPWPLPLNENSRASLLSPTPSFSSLLEVLCKPGFTLADGSDATVRRCQGDRQWSGDKPICTEAKSPELPGVRTCPLPQQVINTFSIHGDASVGTSIRYSCLSGADIVGRQENYCQFNQTWLYPHPNCKEMLCQPPEEVEQGYVVAVQKTEYEVGFDIHYLCKKNFLLDGPQKITCLSNGSWSAAPPHCRGEEPFVFQLLTFVRLGIRAEDLSISAARCIIPAERSRVVIGGVKRWPFDVTDGLVPHGENVTFFCKHPQKQCSFTAAQTCFDGKLETPLCYLGKTRTPI</sequence>
<evidence type="ECO:0000256" key="7">
    <source>
        <dbReference type="ARBA" id="ARBA00022729"/>
    </source>
</evidence>
<evidence type="ECO:0000256" key="9">
    <source>
        <dbReference type="ARBA" id="ARBA00023157"/>
    </source>
</evidence>
<comment type="function">
    <text evidence="1">Binds to various kinds of negatively charged substances such as heparin, phospholipids, and dextran sulfate. May prevent activation of the intrinsic blood coagulation cascade by binding to phospholipids on the surface of damaged cells.</text>
</comment>
<evidence type="ECO:0000256" key="10">
    <source>
        <dbReference type="ARBA" id="ARBA00023180"/>
    </source>
</evidence>
<dbReference type="Pfam" id="PF09014">
    <property type="entry name" value="Sushi_2"/>
    <property type="match status" value="1"/>
</dbReference>
<dbReference type="Proteomes" id="UP000001038">
    <property type="component" value="Chromosome 16"/>
</dbReference>
<dbReference type="InterPro" id="IPR035976">
    <property type="entry name" value="Sushi/SCR/CCP_sf"/>
</dbReference>
<reference evidence="17" key="2">
    <citation type="submission" date="2025-08" db="UniProtKB">
        <authorList>
            <consortium name="Ensembl"/>
        </authorList>
    </citation>
    <scope>IDENTIFICATION</scope>
    <source>
        <strain evidence="17">Hd-rR</strain>
    </source>
</reference>
<keyword evidence="9 13" id="KW-1015">Disulfide bond</keyword>
<dbReference type="PANTHER" id="PTHR46393:SF7">
    <property type="entry name" value="COMPLEMENT C2"/>
    <property type="match status" value="1"/>
</dbReference>
<reference evidence="17" key="3">
    <citation type="submission" date="2025-09" db="UniProtKB">
        <authorList>
            <consortium name="Ensembl"/>
        </authorList>
    </citation>
    <scope>IDENTIFICATION</scope>
    <source>
        <strain evidence="17">Hd-rR</strain>
    </source>
</reference>
<dbReference type="CDD" id="cd00033">
    <property type="entry name" value="CCP"/>
    <property type="match status" value="3"/>
</dbReference>
<dbReference type="GO" id="GO:0005576">
    <property type="term" value="C:extracellular region"/>
    <property type="evidence" value="ECO:0007669"/>
    <property type="project" value="UniProtKB-SubCell"/>
</dbReference>
<dbReference type="InterPro" id="IPR015104">
    <property type="entry name" value="Sushi_2"/>
</dbReference>
<dbReference type="Bgee" id="ENSORLG00000011418">
    <property type="expression patterns" value="Expressed in muscle tissue and 9 other cell types or tissues"/>
</dbReference>
<evidence type="ECO:0000256" key="3">
    <source>
        <dbReference type="ARBA" id="ARBA00020104"/>
    </source>
</evidence>
<keyword evidence="6" id="KW-0358">Heparin-binding</keyword>
<keyword evidence="8" id="KW-0677">Repeat</keyword>
<reference evidence="17 18" key="1">
    <citation type="journal article" date="2007" name="Nature">
        <title>The medaka draft genome and insights into vertebrate genome evolution.</title>
        <authorList>
            <person name="Kasahara M."/>
            <person name="Naruse K."/>
            <person name="Sasaki S."/>
            <person name="Nakatani Y."/>
            <person name="Qu W."/>
            <person name="Ahsan B."/>
            <person name="Yamada T."/>
            <person name="Nagayasu Y."/>
            <person name="Doi K."/>
            <person name="Kasai Y."/>
            <person name="Jindo T."/>
            <person name="Kobayashi D."/>
            <person name="Shimada A."/>
            <person name="Toyoda A."/>
            <person name="Kuroki Y."/>
            <person name="Fujiyama A."/>
            <person name="Sasaki T."/>
            <person name="Shimizu A."/>
            <person name="Asakawa S."/>
            <person name="Shimizu N."/>
            <person name="Hashimoto S."/>
            <person name="Yang J."/>
            <person name="Lee Y."/>
            <person name="Matsushima K."/>
            <person name="Sugano S."/>
            <person name="Sakaizumi M."/>
            <person name="Narita T."/>
            <person name="Ohishi K."/>
            <person name="Haga S."/>
            <person name="Ohta F."/>
            <person name="Nomoto H."/>
            <person name="Nogata K."/>
            <person name="Morishita T."/>
            <person name="Endo T."/>
            <person name="Shin-I T."/>
            <person name="Takeda H."/>
            <person name="Morishita S."/>
            <person name="Kohara Y."/>
        </authorList>
    </citation>
    <scope>NUCLEOTIDE SEQUENCE [LARGE SCALE GENOMIC DNA]</scope>
    <source>
        <strain evidence="17 18">Hd-rR</strain>
    </source>
</reference>
<evidence type="ECO:0000256" key="8">
    <source>
        <dbReference type="ARBA" id="ARBA00022737"/>
    </source>
</evidence>
<evidence type="ECO:0000256" key="6">
    <source>
        <dbReference type="ARBA" id="ARBA00022674"/>
    </source>
</evidence>
<feature type="domain" description="WAP" evidence="16">
    <location>
        <begin position="31"/>
        <end position="83"/>
    </location>
</feature>
<keyword evidence="7 14" id="KW-0732">Signal</keyword>
<dbReference type="InterPro" id="IPR008197">
    <property type="entry name" value="WAP_dom"/>
</dbReference>
<dbReference type="Gene3D" id="2.10.70.10">
    <property type="entry name" value="Complement Module, domain 1"/>
    <property type="match status" value="4"/>
</dbReference>
<gene>
    <name evidence="17" type="primary">ntd5</name>
</gene>
<feature type="domain" description="Sushi" evidence="15">
    <location>
        <begin position="84"/>
        <end position="147"/>
    </location>
</feature>
<dbReference type="PROSITE" id="PS50923">
    <property type="entry name" value="SUSHI"/>
    <property type="match status" value="3"/>
</dbReference>
<feature type="domain" description="Sushi" evidence="15">
    <location>
        <begin position="157"/>
        <end position="214"/>
    </location>
</feature>
<evidence type="ECO:0000259" key="16">
    <source>
        <dbReference type="PROSITE" id="PS51390"/>
    </source>
</evidence>
<evidence type="ECO:0000256" key="5">
    <source>
        <dbReference type="ARBA" id="ARBA00022659"/>
    </source>
</evidence>
<name>A0A3B3I3M0_ORYLA</name>
<dbReference type="PROSITE" id="PS51390">
    <property type="entry name" value="WAP"/>
    <property type="match status" value="1"/>
</dbReference>
<feature type="signal peptide" evidence="14">
    <location>
        <begin position="1"/>
        <end position="31"/>
    </location>
</feature>
<evidence type="ECO:0000256" key="12">
    <source>
        <dbReference type="ARBA" id="ARBA00033414"/>
    </source>
</evidence>
<dbReference type="Ensembl" id="ENSORLT00000043154.1">
    <property type="protein sequence ID" value="ENSORLP00000038725.1"/>
    <property type="gene ID" value="ENSORLG00000011418.2"/>
</dbReference>
<dbReference type="Pfam" id="PF00095">
    <property type="entry name" value="WAP"/>
    <property type="match status" value="1"/>
</dbReference>
<dbReference type="GO" id="GO:0030414">
    <property type="term" value="F:peptidase inhibitor activity"/>
    <property type="evidence" value="ECO:0007669"/>
    <property type="project" value="InterPro"/>
</dbReference>
<evidence type="ECO:0000256" key="13">
    <source>
        <dbReference type="PROSITE-ProRule" id="PRU00302"/>
    </source>
</evidence>
<dbReference type="GeneTree" id="ENSGT00940000154967"/>
<keyword evidence="18" id="KW-1185">Reference proteome</keyword>
<keyword evidence="5 13" id="KW-0768">Sushi</keyword>
<dbReference type="SUPFAM" id="SSF57535">
    <property type="entry name" value="Complement control module/SCR domain"/>
    <property type="match status" value="4"/>
</dbReference>
<feature type="domain" description="Sushi" evidence="15">
    <location>
        <begin position="215"/>
        <end position="275"/>
    </location>
</feature>